<dbReference type="RefSeq" id="WP_324717622.1">
    <property type="nucleotide sequence ID" value="NZ_CP141615.1"/>
</dbReference>
<evidence type="ECO:0000313" key="2">
    <source>
        <dbReference type="EMBL" id="WRP18351.1"/>
    </source>
</evidence>
<proteinExistence type="predicted"/>
<keyword evidence="3" id="KW-1185">Reference proteome</keyword>
<evidence type="ECO:0000313" key="3">
    <source>
        <dbReference type="Proteomes" id="UP001332192"/>
    </source>
</evidence>
<reference evidence="2 3" key="1">
    <citation type="journal article" date="2024" name="Front. Microbiol.">
        <title>Novel thermophilic genera Geochorda gen. nov. and Carboxydochorda gen. nov. from the deep terrestrial subsurface reveal the ecophysiological diversity in the class Limnochordia.</title>
        <authorList>
            <person name="Karnachuk O.V."/>
            <person name="Lukina A.P."/>
            <person name="Avakyan M.R."/>
            <person name="Kadnikov V.V."/>
            <person name="Begmatov S."/>
            <person name="Beletsky A.V."/>
            <person name="Vlasova K.G."/>
            <person name="Novikov A.A."/>
            <person name="Shcherbakova V.A."/>
            <person name="Mardanov A.V."/>
            <person name="Ravin N.V."/>
        </authorList>
    </citation>
    <scope>NUCLEOTIDE SEQUENCE [LARGE SCALE GENOMIC DNA]</scope>
    <source>
        <strain evidence="2 3">L945</strain>
    </source>
</reference>
<protein>
    <submittedName>
        <fullName evidence="2">Uncharacterized protein</fullName>
    </submittedName>
</protein>
<gene>
    <name evidence="2" type="ORF">U7230_04910</name>
</gene>
<organism evidence="2 3">
    <name type="scientific">Carboxydichorda subterranea</name>
    <dbReference type="NCBI Taxonomy" id="3109565"/>
    <lineage>
        <taxon>Bacteria</taxon>
        <taxon>Bacillati</taxon>
        <taxon>Bacillota</taxon>
        <taxon>Limnochordia</taxon>
        <taxon>Limnochordales</taxon>
        <taxon>Geochordaceae</taxon>
        <taxon>Carboxydichorda</taxon>
    </lineage>
</organism>
<evidence type="ECO:0000256" key="1">
    <source>
        <dbReference type="SAM" id="MobiDB-lite"/>
    </source>
</evidence>
<name>A0ABZ1C0S8_9FIRM</name>
<dbReference type="Proteomes" id="UP001332192">
    <property type="component" value="Chromosome"/>
</dbReference>
<accession>A0ABZ1C0S8</accession>
<feature type="region of interest" description="Disordered" evidence="1">
    <location>
        <begin position="289"/>
        <end position="315"/>
    </location>
</feature>
<sequence length="437" mass="46444">MCDASSGPVRLEAAGWQRGASPPGLFSAAEWPGWKARLAWATGAAAGWIGAYAASPYGGFAGPLPLVDGDVFGPGTRIWEAGLQPEAGSARVLLGWGLPLWYVHGRWVEGRVWAGEWATSRFGVQGVVSDTGLHRLTFATLPDTTVRRLGGAAGGWARWRGDGGIEVRGAAGLSEVAWRDGALVEGRQGWAVHVAALSRRPPRGRMTLSAASPAFEPPLLADRQPPPGQIRASGRLGPGPEAVSPGAWVQLEGRWPWPQEEGESLYRAGAGRRWQVDPGRLALHVEWEQGATQDDEQHDRSGRAAGVGGKLQWDGHRGGGSVRWDPLGGGGPDWSGWLTPGAGWRLRATWLSAGGVVRLEASWGPGGFDPGWPARGARLVYKVPGSRSAAPYLYFEAGWSLGRDHALGIRVGRWDQGIAGRFPEGAPPILVMVRGQV</sequence>
<feature type="region of interest" description="Disordered" evidence="1">
    <location>
        <begin position="216"/>
        <end position="239"/>
    </location>
</feature>
<dbReference type="EMBL" id="CP141615">
    <property type="protein sequence ID" value="WRP18351.1"/>
    <property type="molecule type" value="Genomic_DNA"/>
</dbReference>